<proteinExistence type="predicted"/>
<sequence>THLQYASLEVLPEGQGLLIQRVERAARASGLGLGHAALAVHQVHLDVRRRQRAAALPRLEPARADHLH</sequence>
<feature type="non-terminal residue" evidence="1">
    <location>
        <position position="1"/>
    </location>
</feature>
<dbReference type="AlphaFoldDB" id="A0A8S4E682"/>
<name>A0A8S4E682_PLUXY</name>
<gene>
    <name evidence="1" type="ORF">PLXY2_LOCUS4446</name>
</gene>
<dbReference type="EMBL" id="CAJHNJ030000012">
    <property type="protein sequence ID" value="CAG9110717.1"/>
    <property type="molecule type" value="Genomic_DNA"/>
</dbReference>
<organism evidence="1 2">
    <name type="scientific">Plutella xylostella</name>
    <name type="common">Diamondback moth</name>
    <name type="synonym">Plutella maculipennis</name>
    <dbReference type="NCBI Taxonomy" id="51655"/>
    <lineage>
        <taxon>Eukaryota</taxon>
        <taxon>Metazoa</taxon>
        <taxon>Ecdysozoa</taxon>
        <taxon>Arthropoda</taxon>
        <taxon>Hexapoda</taxon>
        <taxon>Insecta</taxon>
        <taxon>Pterygota</taxon>
        <taxon>Neoptera</taxon>
        <taxon>Endopterygota</taxon>
        <taxon>Lepidoptera</taxon>
        <taxon>Glossata</taxon>
        <taxon>Ditrysia</taxon>
        <taxon>Yponomeutoidea</taxon>
        <taxon>Plutellidae</taxon>
        <taxon>Plutella</taxon>
    </lineage>
</organism>
<evidence type="ECO:0000313" key="1">
    <source>
        <dbReference type="EMBL" id="CAG9110717.1"/>
    </source>
</evidence>
<dbReference type="Proteomes" id="UP000653454">
    <property type="component" value="Unassembled WGS sequence"/>
</dbReference>
<keyword evidence="2" id="KW-1185">Reference proteome</keyword>
<comment type="caution">
    <text evidence="1">The sequence shown here is derived from an EMBL/GenBank/DDBJ whole genome shotgun (WGS) entry which is preliminary data.</text>
</comment>
<evidence type="ECO:0000313" key="2">
    <source>
        <dbReference type="Proteomes" id="UP000653454"/>
    </source>
</evidence>
<feature type="non-terminal residue" evidence="1">
    <location>
        <position position="68"/>
    </location>
</feature>
<reference evidence="1" key="1">
    <citation type="submission" date="2020-11" db="EMBL/GenBank/DDBJ databases">
        <authorList>
            <person name="Whiteford S."/>
        </authorList>
    </citation>
    <scope>NUCLEOTIDE SEQUENCE</scope>
</reference>
<protein>
    <submittedName>
        <fullName evidence="1">(diamondback moth) hypothetical protein</fullName>
    </submittedName>
</protein>
<accession>A0A8S4E682</accession>